<accession>A0A444Y5J9</accession>
<dbReference type="Proteomes" id="UP000289738">
    <property type="component" value="Chromosome B08"/>
</dbReference>
<dbReference type="EMBL" id="SDMP01000018">
    <property type="protein sequence ID" value="RYQ97187.1"/>
    <property type="molecule type" value="Genomic_DNA"/>
</dbReference>
<dbReference type="Pfam" id="PF00201">
    <property type="entry name" value="UDPGT"/>
    <property type="match status" value="1"/>
</dbReference>
<dbReference type="CDD" id="cd03784">
    <property type="entry name" value="GT1_Gtf-like"/>
    <property type="match status" value="1"/>
</dbReference>
<keyword evidence="3" id="KW-0808">Transferase</keyword>
<reference evidence="4 5" key="1">
    <citation type="submission" date="2019-01" db="EMBL/GenBank/DDBJ databases">
        <title>Sequencing of cultivated peanut Arachis hypogaea provides insights into genome evolution and oil improvement.</title>
        <authorList>
            <person name="Chen X."/>
        </authorList>
    </citation>
    <scope>NUCLEOTIDE SEQUENCE [LARGE SCALE GENOMIC DNA]</scope>
    <source>
        <strain evidence="5">cv. Fuhuasheng</strain>
        <tissue evidence="4">Leaves</tissue>
    </source>
</reference>
<dbReference type="AlphaFoldDB" id="A0A444Y5J9"/>
<keyword evidence="5" id="KW-1185">Reference proteome</keyword>
<dbReference type="Gene3D" id="3.40.50.2000">
    <property type="entry name" value="Glycogen Phosphorylase B"/>
    <property type="match status" value="1"/>
</dbReference>
<comment type="similarity">
    <text evidence="1">Belongs to the UDP-glycosyltransferase family.</text>
</comment>
<organism evidence="4 5">
    <name type="scientific">Arachis hypogaea</name>
    <name type="common">Peanut</name>
    <dbReference type="NCBI Taxonomy" id="3818"/>
    <lineage>
        <taxon>Eukaryota</taxon>
        <taxon>Viridiplantae</taxon>
        <taxon>Streptophyta</taxon>
        <taxon>Embryophyta</taxon>
        <taxon>Tracheophyta</taxon>
        <taxon>Spermatophyta</taxon>
        <taxon>Magnoliopsida</taxon>
        <taxon>eudicotyledons</taxon>
        <taxon>Gunneridae</taxon>
        <taxon>Pentapetalae</taxon>
        <taxon>rosids</taxon>
        <taxon>fabids</taxon>
        <taxon>Fabales</taxon>
        <taxon>Fabaceae</taxon>
        <taxon>Papilionoideae</taxon>
        <taxon>50 kb inversion clade</taxon>
        <taxon>dalbergioids sensu lato</taxon>
        <taxon>Dalbergieae</taxon>
        <taxon>Pterocarpus clade</taxon>
        <taxon>Arachis</taxon>
    </lineage>
</organism>
<protein>
    <recommendedName>
        <fullName evidence="6">UDP-glycosyltransferases domain-containing protein</fullName>
    </recommendedName>
</protein>
<dbReference type="InterPro" id="IPR050481">
    <property type="entry name" value="UDP-glycosyltransf_plant"/>
</dbReference>
<dbReference type="GO" id="GO:0035251">
    <property type="term" value="F:UDP-glucosyltransferase activity"/>
    <property type="evidence" value="ECO:0007669"/>
    <property type="project" value="InterPro"/>
</dbReference>
<gene>
    <name evidence="4" type="ORF">Ahy_B08g093205</name>
</gene>
<dbReference type="STRING" id="3818.A0A444Y5J9"/>
<dbReference type="FunFam" id="3.40.50.2000:FF:000037">
    <property type="entry name" value="Glycosyltransferase"/>
    <property type="match status" value="1"/>
</dbReference>
<dbReference type="PANTHER" id="PTHR48049:SF1">
    <property type="entry name" value="UDP-GLYCOSYLTRANSFERASE SUPERFAMILY PROTEIN"/>
    <property type="match status" value="1"/>
</dbReference>
<dbReference type="InterPro" id="IPR002213">
    <property type="entry name" value="UDP_glucos_trans"/>
</dbReference>
<sequence length="221" mass="24336">MLSGPLLPEPTNSTLEKKWKSWLSGFNTKHVIYCALGSECPLNKSQLQELVLGLEVKGFPFLAALKPPAEFDSIEQALPEGFKERVEGRGVVYGGWVQQQLLLGHPSIGCFITHSGAASVTEALVSLCQLVLLLGPYSDHAISARNLESRLKVGIEVVKGEEDGLFSKESLCKAVEIVMNDQNQVGRQVRENHSKIRNLFLSNDFESSCVDGFVRELHCLL</sequence>
<proteinExistence type="inferred from homology"/>
<keyword evidence="2" id="KW-0328">Glycosyltransferase</keyword>
<dbReference type="PANTHER" id="PTHR48049">
    <property type="entry name" value="GLYCOSYLTRANSFERASE"/>
    <property type="match status" value="1"/>
</dbReference>
<evidence type="ECO:0000256" key="1">
    <source>
        <dbReference type="ARBA" id="ARBA00009995"/>
    </source>
</evidence>
<name>A0A444Y5J9_ARAHY</name>
<evidence type="ECO:0000256" key="2">
    <source>
        <dbReference type="ARBA" id="ARBA00022676"/>
    </source>
</evidence>
<evidence type="ECO:0000256" key="3">
    <source>
        <dbReference type="ARBA" id="ARBA00022679"/>
    </source>
</evidence>
<evidence type="ECO:0008006" key="6">
    <source>
        <dbReference type="Google" id="ProtNLM"/>
    </source>
</evidence>
<dbReference type="SUPFAM" id="SSF53756">
    <property type="entry name" value="UDP-Glycosyltransferase/glycogen phosphorylase"/>
    <property type="match status" value="1"/>
</dbReference>
<evidence type="ECO:0000313" key="5">
    <source>
        <dbReference type="Proteomes" id="UP000289738"/>
    </source>
</evidence>
<comment type="caution">
    <text evidence="4">The sequence shown here is derived from an EMBL/GenBank/DDBJ whole genome shotgun (WGS) entry which is preliminary data.</text>
</comment>
<evidence type="ECO:0000313" key="4">
    <source>
        <dbReference type="EMBL" id="RYQ97187.1"/>
    </source>
</evidence>